<evidence type="ECO:0000259" key="15">
    <source>
        <dbReference type="Pfam" id="PF07705"/>
    </source>
</evidence>
<evidence type="ECO:0000256" key="13">
    <source>
        <dbReference type="SAM" id="MobiDB-lite"/>
    </source>
</evidence>
<dbReference type="GO" id="GO:0005886">
    <property type="term" value="C:plasma membrane"/>
    <property type="evidence" value="ECO:0007669"/>
    <property type="project" value="UniProtKB-SubCell"/>
</dbReference>
<evidence type="ECO:0000313" key="19">
    <source>
        <dbReference type="Proteomes" id="UP000263012"/>
    </source>
</evidence>
<dbReference type="Gene3D" id="2.60.40.10">
    <property type="entry name" value="Immunoglobulins"/>
    <property type="match status" value="1"/>
</dbReference>
<feature type="domain" description="CARDB" evidence="15">
    <location>
        <begin position="729"/>
        <end position="811"/>
    </location>
</feature>
<evidence type="ECO:0000256" key="4">
    <source>
        <dbReference type="ARBA" id="ARBA00022475"/>
    </source>
</evidence>
<dbReference type="KEGG" id="hdf:AArcSl_1684"/>
<evidence type="ECO:0000256" key="11">
    <source>
        <dbReference type="ARBA" id="ARBA00023136"/>
    </source>
</evidence>
<evidence type="ECO:0000256" key="6">
    <source>
        <dbReference type="ARBA" id="ARBA00022525"/>
    </source>
</evidence>
<dbReference type="AlphaFoldDB" id="A0A343TJP1"/>
<evidence type="ECO:0000259" key="17">
    <source>
        <dbReference type="Pfam" id="PF25162"/>
    </source>
</evidence>
<gene>
    <name evidence="18" type="ORF">AArcSl_1684</name>
</gene>
<dbReference type="GO" id="GO:0030115">
    <property type="term" value="C:S-layer"/>
    <property type="evidence" value="ECO:0007669"/>
    <property type="project" value="UniProtKB-SubCell"/>
</dbReference>
<keyword evidence="9" id="KW-0732">Signal</keyword>
<keyword evidence="6" id="KW-0964">Secreted</keyword>
<organism evidence="18 19">
    <name type="scientific">Halalkaliarchaeum desulfuricum</name>
    <dbReference type="NCBI Taxonomy" id="2055893"/>
    <lineage>
        <taxon>Archaea</taxon>
        <taxon>Methanobacteriati</taxon>
        <taxon>Methanobacteriota</taxon>
        <taxon>Stenosarchaea group</taxon>
        <taxon>Halobacteria</taxon>
        <taxon>Halobacteriales</taxon>
        <taxon>Haloferacaceae</taxon>
        <taxon>Halalkaliarchaeum</taxon>
    </lineage>
</organism>
<proteinExistence type="inferred from homology"/>
<keyword evidence="4" id="KW-1003">Cell membrane</keyword>
<evidence type="ECO:0000256" key="8">
    <source>
        <dbReference type="ARBA" id="ARBA00022692"/>
    </source>
</evidence>
<feature type="compositionally biased region" description="Pro residues" evidence="13">
    <location>
        <begin position="826"/>
        <end position="852"/>
    </location>
</feature>
<dbReference type="Pfam" id="PF25162">
    <property type="entry name" value="DUF7827"/>
    <property type="match status" value="1"/>
</dbReference>
<dbReference type="NCBIfam" id="NF045517">
    <property type="entry name" value="halo_surf_dom"/>
    <property type="match status" value="1"/>
</dbReference>
<dbReference type="NCBIfam" id="TIGR04207">
    <property type="entry name" value="halo_sig_pep"/>
    <property type="match status" value="1"/>
</dbReference>
<evidence type="ECO:0000256" key="14">
    <source>
        <dbReference type="SAM" id="Phobius"/>
    </source>
</evidence>
<accession>A0A343TJP1</accession>
<dbReference type="InterPro" id="IPR026371">
    <property type="entry name" value="PGF_CTERM"/>
</dbReference>
<dbReference type="Pfam" id="PF07705">
    <property type="entry name" value="CARDB"/>
    <property type="match status" value="1"/>
</dbReference>
<reference evidence="19" key="1">
    <citation type="submission" date="2017-11" db="EMBL/GenBank/DDBJ databases">
        <title>Phenotypic and genomic properties of facultatively anaerobic sulfur-reducing natronoarchaea from hypersaline soda lakes.</title>
        <authorList>
            <person name="Sorokin D.Y."/>
            <person name="Kublanov I.V."/>
            <person name="Roman P."/>
            <person name="Sinninghe Damste J.S."/>
            <person name="Golyshin P.N."/>
            <person name="Rojo D."/>
            <person name="Ciordia S."/>
            <person name="Mena M.D.C."/>
            <person name="Ferrer M."/>
            <person name="Messina E."/>
            <person name="Smedile F."/>
            <person name="La Spada G."/>
            <person name="La Cono V."/>
            <person name="Yakimov M.M."/>
        </authorList>
    </citation>
    <scope>NUCLEOTIDE SEQUENCE [LARGE SCALE GENOMIC DNA]</scope>
    <source>
        <strain evidence="19">AArc-Sl</strain>
    </source>
</reference>
<evidence type="ECO:0000256" key="3">
    <source>
        <dbReference type="ARBA" id="ARBA00009327"/>
    </source>
</evidence>
<keyword evidence="10 14" id="KW-1133">Transmembrane helix</keyword>
<comment type="similarity">
    <text evidence="3">Belongs to the halobacterial S-layer protein family.</text>
</comment>
<evidence type="ECO:0000313" key="18">
    <source>
        <dbReference type="EMBL" id="AUX09313.1"/>
    </source>
</evidence>
<evidence type="ECO:0000256" key="5">
    <source>
        <dbReference type="ARBA" id="ARBA00022512"/>
    </source>
</evidence>
<dbReference type="InterPro" id="IPR026452">
    <property type="entry name" value="Surf_glycop_sig_pep"/>
</dbReference>
<dbReference type="EMBL" id="CP025066">
    <property type="protein sequence ID" value="AUX09313.1"/>
    <property type="molecule type" value="Genomic_DNA"/>
</dbReference>
<dbReference type="InterPro" id="IPR013783">
    <property type="entry name" value="Ig-like_fold"/>
</dbReference>
<sequence>MHDVDDVGDEEWASPEDWMKTGVVERNTTTQNMTRETTYREKGRAVFLAAIMVISMLAIGGAGLAGSAAAVNAEDPGELPSAVFQGEEITLEWDRFDEGDTVQLRQGLIDEYDDSERLETERVSDGQVTFETEDLPLDFYFIRHDEKNFDEFELLFDDMEVEFEDDTVADDGEVDLNVTAEERAVEFGDDDEFDVEINSTDLDHEDIYDLLVNNDEVTAQADDDDDDPVLVEGITHETDLTFDFDNADVDQGDYTFDVEVVDTTGEDSDDIEVIDVDPGELVFTDDFDTVEQNVGDVAEFNVTFEGDAEAGYVQVGDEDDDGYEIIVYVEDVEEDGYLAFEFNTWLAGQHDLEDEDGEVGAPHSKVVQAVDDDQTVEVAYEEDIDGFLLPEDAYETLALNNETTPEQFEAGDADFEDLRDEISDDPDDIGTLFLEERSTDAVTTWTAPSDVLDDIAEEDEDDQYDALAERLNENVTERTEIANSTEASSDTVIHQFEASGIFGMIAEEDDFLAAVEDEWGDDTNETFELRVRQTAATTPAFEDRKVIDFEDTSDLTVIVDDETNQVFLAYNIDDAEIDDQDEEIEAEEDYDVEFAVTSDRLLAGEDDPEEDYEVDTVTAMMEIIEADGEFVNDNVNVTAEDGVMIEGETNIAPGNELNIRVRSTGDTRPGFSKTASDVVVDADGDFAGEFDFSDQNVGDTYDASVRATLFELEEEGEVVDVDVDPATFEVSDLDAPAEIDVGDSVTVSATITNTGDEEGTQTVEWQLEGDVVASEEVTLDADEDTTVEFTATPDLDAGDYTHGIYTDDDSQTATLTVEAVDTPTPTEEPTPTPTEEPTPTPTEEPTPTPTPEETPGFGAIAALIALIAAGLLAYRRR</sequence>
<feature type="transmembrane region" description="Helical" evidence="14">
    <location>
        <begin position="856"/>
        <end position="874"/>
    </location>
</feature>
<name>A0A343TJP1_9EURY</name>
<keyword evidence="8 14" id="KW-0812">Transmembrane</keyword>
<evidence type="ECO:0000256" key="7">
    <source>
        <dbReference type="ARBA" id="ARBA00022601"/>
    </source>
</evidence>
<keyword evidence="12" id="KW-0325">Glycoprotein</keyword>
<feature type="transmembrane region" description="Helical" evidence="14">
    <location>
        <begin position="45"/>
        <end position="71"/>
    </location>
</feature>
<evidence type="ECO:0000256" key="12">
    <source>
        <dbReference type="ARBA" id="ARBA00023180"/>
    </source>
</evidence>
<evidence type="ECO:0000256" key="10">
    <source>
        <dbReference type="ARBA" id="ARBA00022989"/>
    </source>
</evidence>
<keyword evidence="5" id="KW-0134">Cell wall</keyword>
<evidence type="ECO:0000259" key="16">
    <source>
        <dbReference type="Pfam" id="PF18204"/>
    </source>
</evidence>
<evidence type="ECO:0000256" key="2">
    <source>
        <dbReference type="ARBA" id="ARBA00004237"/>
    </source>
</evidence>
<feature type="domain" description="DUF7827" evidence="17">
    <location>
        <begin position="277"/>
        <end position="377"/>
    </location>
</feature>
<dbReference type="Proteomes" id="UP000263012">
    <property type="component" value="Chromosome"/>
</dbReference>
<dbReference type="InterPro" id="IPR057149">
    <property type="entry name" value="DUF7827"/>
</dbReference>
<keyword evidence="19" id="KW-1185">Reference proteome</keyword>
<keyword evidence="11 14" id="KW-0472">Membrane</keyword>
<keyword evidence="7" id="KW-0701">S-layer</keyword>
<feature type="domain" description="PGF-CTERM archaeal protein-sorting signal" evidence="16">
    <location>
        <begin position="854"/>
        <end position="876"/>
    </location>
</feature>
<dbReference type="Pfam" id="PF18204">
    <property type="entry name" value="PGF-CTERM"/>
    <property type="match status" value="1"/>
</dbReference>
<evidence type="ECO:0000256" key="9">
    <source>
        <dbReference type="ARBA" id="ARBA00022729"/>
    </source>
</evidence>
<dbReference type="NCBIfam" id="TIGR04126">
    <property type="entry name" value="PGF_CTERM"/>
    <property type="match status" value="1"/>
</dbReference>
<dbReference type="InterPro" id="IPR011635">
    <property type="entry name" value="CARDB"/>
</dbReference>
<comment type="subcellular location">
    <subcellularLocation>
        <location evidence="1">Cell membrane</location>
    </subcellularLocation>
    <subcellularLocation>
        <location evidence="2">Secreted</location>
        <location evidence="2">Cell wall</location>
        <location evidence="2">S-layer</location>
    </subcellularLocation>
</comment>
<protein>
    <submittedName>
        <fullName evidence="18">Uncharacterized protein</fullName>
    </submittedName>
</protein>
<feature type="region of interest" description="Disordered" evidence="13">
    <location>
        <begin position="821"/>
        <end position="857"/>
    </location>
</feature>
<evidence type="ECO:0000256" key="1">
    <source>
        <dbReference type="ARBA" id="ARBA00004236"/>
    </source>
</evidence>